<evidence type="ECO:0000313" key="4">
    <source>
        <dbReference type="Proteomes" id="UP000029120"/>
    </source>
</evidence>
<proteinExistence type="predicted"/>
<dbReference type="SUPFAM" id="SSF52200">
    <property type="entry name" value="Toll/Interleukin receptor TIR domain"/>
    <property type="match status" value="1"/>
</dbReference>
<dbReference type="Gene3D" id="3.40.50.10140">
    <property type="entry name" value="Toll/interleukin-1 receptor homology (TIR) domain"/>
    <property type="match status" value="1"/>
</dbReference>
<name>A0A087G3X8_ARAAL</name>
<feature type="non-terminal residue" evidence="3">
    <location>
        <position position="152"/>
    </location>
</feature>
<dbReference type="OMA" id="EHINVFI"/>
<sequence length="152" mass="17017">MSKATSSNVANRPPQHQVFINFRGDELRLKFVSHLENALKREHINVFIDNDLGMGKDLGILFEEIKKSKIAIAVISSLYTKSSYCLDELATIKDCVEEGALEVFPVFFKVPVETVEKQKGAFGDNFRYKVKSGVGNPVHGSISLCRMVFVFS</sequence>
<gene>
    <name evidence="3" type="ORF">AALP_AAs41221U000100</name>
</gene>
<dbReference type="SMART" id="SM00255">
    <property type="entry name" value="TIR"/>
    <property type="match status" value="1"/>
</dbReference>
<dbReference type="InterPro" id="IPR000157">
    <property type="entry name" value="TIR_dom"/>
</dbReference>
<keyword evidence="1" id="KW-0520">NAD</keyword>
<dbReference type="PANTHER" id="PTHR32009:SF109">
    <property type="entry name" value="TOLL-INTERLEUKIN-RESISTANCE (TIR) DOMAIN FAMILY PROTEIN"/>
    <property type="match status" value="1"/>
</dbReference>
<evidence type="ECO:0000256" key="1">
    <source>
        <dbReference type="ARBA" id="ARBA00023027"/>
    </source>
</evidence>
<feature type="domain" description="TIR" evidence="2">
    <location>
        <begin position="14"/>
        <end position="130"/>
    </location>
</feature>
<accession>A0A087G3X8</accession>
<dbReference type="EMBL" id="KL967407">
    <property type="protein sequence ID" value="KFK24580.1"/>
    <property type="molecule type" value="Genomic_DNA"/>
</dbReference>
<keyword evidence="4" id="KW-1185">Reference proteome</keyword>
<dbReference type="PROSITE" id="PS50104">
    <property type="entry name" value="TIR"/>
    <property type="match status" value="1"/>
</dbReference>
<protein>
    <recommendedName>
        <fullName evidence="2">TIR domain-containing protein</fullName>
    </recommendedName>
</protein>
<dbReference type="OrthoDB" id="1088132at2759"/>
<evidence type="ECO:0000313" key="3">
    <source>
        <dbReference type="EMBL" id="KFK24580.1"/>
    </source>
</evidence>
<reference evidence="4" key="1">
    <citation type="journal article" date="2015" name="Nat. Plants">
        <title>Genome expansion of Arabis alpina linked with retrotransposition and reduced symmetric DNA methylation.</title>
        <authorList>
            <person name="Willing E.M."/>
            <person name="Rawat V."/>
            <person name="Mandakova T."/>
            <person name="Maumus F."/>
            <person name="James G.V."/>
            <person name="Nordstroem K.J."/>
            <person name="Becker C."/>
            <person name="Warthmann N."/>
            <person name="Chica C."/>
            <person name="Szarzynska B."/>
            <person name="Zytnicki M."/>
            <person name="Albani M.C."/>
            <person name="Kiefer C."/>
            <person name="Bergonzi S."/>
            <person name="Castaings L."/>
            <person name="Mateos J.L."/>
            <person name="Berns M.C."/>
            <person name="Bujdoso N."/>
            <person name="Piofczyk T."/>
            <person name="de Lorenzo L."/>
            <person name="Barrero-Sicilia C."/>
            <person name="Mateos I."/>
            <person name="Piednoel M."/>
            <person name="Hagmann J."/>
            <person name="Chen-Min-Tao R."/>
            <person name="Iglesias-Fernandez R."/>
            <person name="Schuster S.C."/>
            <person name="Alonso-Blanco C."/>
            <person name="Roudier F."/>
            <person name="Carbonero P."/>
            <person name="Paz-Ares J."/>
            <person name="Davis S.J."/>
            <person name="Pecinka A."/>
            <person name="Quesneville H."/>
            <person name="Colot V."/>
            <person name="Lysak M.A."/>
            <person name="Weigel D."/>
            <person name="Coupland G."/>
            <person name="Schneeberger K."/>
        </authorList>
    </citation>
    <scope>NUCLEOTIDE SEQUENCE [LARGE SCALE GENOMIC DNA]</scope>
    <source>
        <strain evidence="4">cv. Pajares</strain>
    </source>
</reference>
<dbReference type="InterPro" id="IPR035897">
    <property type="entry name" value="Toll_tir_struct_dom_sf"/>
</dbReference>
<dbReference type="Gramene" id="KFK24580">
    <property type="protein sequence ID" value="KFK24580"/>
    <property type="gene ID" value="AALP_AAs41221U000100"/>
</dbReference>
<organism evidence="3 4">
    <name type="scientific">Arabis alpina</name>
    <name type="common">Alpine rock-cress</name>
    <dbReference type="NCBI Taxonomy" id="50452"/>
    <lineage>
        <taxon>Eukaryota</taxon>
        <taxon>Viridiplantae</taxon>
        <taxon>Streptophyta</taxon>
        <taxon>Embryophyta</taxon>
        <taxon>Tracheophyta</taxon>
        <taxon>Spermatophyta</taxon>
        <taxon>Magnoliopsida</taxon>
        <taxon>eudicotyledons</taxon>
        <taxon>Gunneridae</taxon>
        <taxon>Pentapetalae</taxon>
        <taxon>rosids</taxon>
        <taxon>malvids</taxon>
        <taxon>Brassicales</taxon>
        <taxon>Brassicaceae</taxon>
        <taxon>Arabideae</taxon>
        <taxon>Arabis</taxon>
    </lineage>
</organism>
<dbReference type="AlphaFoldDB" id="A0A087G3X8"/>
<dbReference type="GO" id="GO:0007165">
    <property type="term" value="P:signal transduction"/>
    <property type="evidence" value="ECO:0007669"/>
    <property type="project" value="InterPro"/>
</dbReference>
<dbReference type="PANTHER" id="PTHR32009">
    <property type="entry name" value="TMV RESISTANCE PROTEIN N-LIKE"/>
    <property type="match status" value="1"/>
</dbReference>
<dbReference type="FunFam" id="3.40.50.10140:FF:000007">
    <property type="entry name" value="Disease resistance protein (TIR-NBS-LRR class)"/>
    <property type="match status" value="1"/>
</dbReference>
<evidence type="ECO:0000259" key="2">
    <source>
        <dbReference type="PROSITE" id="PS50104"/>
    </source>
</evidence>
<dbReference type="Proteomes" id="UP000029120">
    <property type="component" value="Unassembled WGS sequence"/>
</dbReference>
<dbReference type="Pfam" id="PF01582">
    <property type="entry name" value="TIR"/>
    <property type="match status" value="1"/>
</dbReference>